<keyword evidence="2" id="KW-1003">Cell membrane</keyword>
<evidence type="ECO:0000256" key="6">
    <source>
        <dbReference type="SAM" id="Phobius"/>
    </source>
</evidence>
<reference evidence="9" key="1">
    <citation type="journal article" date="2019" name="Int. J. Syst. Evol. Microbiol.">
        <title>The Global Catalogue of Microorganisms (GCM) 10K type strain sequencing project: providing services to taxonomists for standard genome sequencing and annotation.</title>
        <authorList>
            <consortium name="The Broad Institute Genomics Platform"/>
            <consortium name="The Broad Institute Genome Sequencing Center for Infectious Disease"/>
            <person name="Wu L."/>
            <person name="Ma J."/>
        </authorList>
    </citation>
    <scope>NUCLEOTIDE SEQUENCE [LARGE SCALE GENOMIC DNA]</scope>
    <source>
        <strain evidence="9">JCM 16211</strain>
    </source>
</reference>
<keyword evidence="5 6" id="KW-0472">Membrane</keyword>
<evidence type="ECO:0000256" key="3">
    <source>
        <dbReference type="ARBA" id="ARBA00022692"/>
    </source>
</evidence>
<dbReference type="Proteomes" id="UP001501221">
    <property type="component" value="Unassembled WGS sequence"/>
</dbReference>
<comment type="caution">
    <text evidence="8">The sequence shown here is derived from an EMBL/GenBank/DDBJ whole genome shotgun (WGS) entry which is preliminary data.</text>
</comment>
<feature type="transmembrane region" description="Helical" evidence="6">
    <location>
        <begin position="32"/>
        <end position="55"/>
    </location>
</feature>
<dbReference type="RefSeq" id="WP_343990191.1">
    <property type="nucleotide sequence ID" value="NZ_BAAAFM010000008.1"/>
</dbReference>
<organism evidence="8 9">
    <name type="scientific">Kangiella japonica</name>
    <dbReference type="NCBI Taxonomy" id="647384"/>
    <lineage>
        <taxon>Bacteria</taxon>
        <taxon>Pseudomonadati</taxon>
        <taxon>Pseudomonadota</taxon>
        <taxon>Gammaproteobacteria</taxon>
        <taxon>Kangiellales</taxon>
        <taxon>Kangiellaceae</taxon>
        <taxon>Kangiella</taxon>
    </lineage>
</organism>
<evidence type="ECO:0000259" key="7">
    <source>
        <dbReference type="Pfam" id="PF04024"/>
    </source>
</evidence>
<evidence type="ECO:0000256" key="1">
    <source>
        <dbReference type="ARBA" id="ARBA00004162"/>
    </source>
</evidence>
<name>A0ABP3CRX1_9GAMM</name>
<evidence type="ECO:0000313" key="8">
    <source>
        <dbReference type="EMBL" id="GAA0213925.1"/>
    </source>
</evidence>
<evidence type="ECO:0000256" key="5">
    <source>
        <dbReference type="ARBA" id="ARBA00023136"/>
    </source>
</evidence>
<sequence>MAEFKKSKDKVIAGVCGGIAKWLGWDTSLTRILYTLLTIFTAFAGVIVYIILWIVMPSE</sequence>
<evidence type="ECO:0000313" key="9">
    <source>
        <dbReference type="Proteomes" id="UP001501221"/>
    </source>
</evidence>
<evidence type="ECO:0000256" key="4">
    <source>
        <dbReference type="ARBA" id="ARBA00022989"/>
    </source>
</evidence>
<protein>
    <recommendedName>
        <fullName evidence="7">Phage shock protein PspC N-terminal domain-containing protein</fullName>
    </recommendedName>
</protein>
<feature type="domain" description="Phage shock protein PspC N-terminal" evidence="7">
    <location>
        <begin position="5"/>
        <end position="59"/>
    </location>
</feature>
<dbReference type="EMBL" id="BAAAFM010000008">
    <property type="protein sequence ID" value="GAA0213925.1"/>
    <property type="molecule type" value="Genomic_DNA"/>
</dbReference>
<comment type="subcellular location">
    <subcellularLocation>
        <location evidence="1">Cell membrane</location>
        <topology evidence="1">Single-pass membrane protein</topology>
    </subcellularLocation>
</comment>
<dbReference type="InterPro" id="IPR052027">
    <property type="entry name" value="PspC"/>
</dbReference>
<accession>A0ABP3CRX1</accession>
<proteinExistence type="predicted"/>
<dbReference type="PANTHER" id="PTHR33885:SF3">
    <property type="entry name" value="PHAGE SHOCK PROTEIN C"/>
    <property type="match status" value="1"/>
</dbReference>
<dbReference type="Pfam" id="PF04024">
    <property type="entry name" value="PspC"/>
    <property type="match status" value="1"/>
</dbReference>
<evidence type="ECO:0000256" key="2">
    <source>
        <dbReference type="ARBA" id="ARBA00022475"/>
    </source>
</evidence>
<keyword evidence="3 6" id="KW-0812">Transmembrane</keyword>
<gene>
    <name evidence="8" type="ORF">GCM10009123_21410</name>
</gene>
<keyword evidence="9" id="KW-1185">Reference proteome</keyword>
<dbReference type="InterPro" id="IPR007168">
    <property type="entry name" value="Phageshock_PspC_N"/>
</dbReference>
<dbReference type="PANTHER" id="PTHR33885">
    <property type="entry name" value="PHAGE SHOCK PROTEIN C"/>
    <property type="match status" value="1"/>
</dbReference>
<keyword evidence="4 6" id="KW-1133">Transmembrane helix</keyword>